<sequence length="188" mass="22264">MNPNNNFKTFSISVEKIVFIFCILEMSLIIYFYQSDIYHPLANCQKVNATDVEEIYTGRGPGKMITVEKEICTTNIFVNFFVIAHFAADVLCLCSFPTYRATLIFPLLIILIANIFSSTIFLIFNLGYVVFKEKHEWFTSIFILLQLFLRLYQFTVARRYYWYKSWQDENKHVPVNNLLTEDDYPFQF</sequence>
<keyword evidence="1" id="KW-0812">Transmembrane</keyword>
<evidence type="ECO:0000313" key="3">
    <source>
        <dbReference type="WBParaSite" id="SSTP_0000108400.1"/>
    </source>
</evidence>
<feature type="transmembrane region" description="Helical" evidence="1">
    <location>
        <begin position="12"/>
        <end position="33"/>
    </location>
</feature>
<protein>
    <submittedName>
        <fullName evidence="4">Transmembrane protein 138</fullName>
    </submittedName>
</protein>
<accession>A0A0K0DV17</accession>
<keyword evidence="2" id="KW-1185">Reference proteome</keyword>
<feature type="transmembrane region" description="Helical" evidence="1">
    <location>
        <begin position="137"/>
        <end position="157"/>
    </location>
</feature>
<evidence type="ECO:0000256" key="1">
    <source>
        <dbReference type="SAM" id="Phobius"/>
    </source>
</evidence>
<keyword evidence="1" id="KW-0472">Membrane</keyword>
<feature type="transmembrane region" description="Helical" evidence="1">
    <location>
        <begin position="103"/>
        <end position="131"/>
    </location>
</feature>
<dbReference type="AlphaFoldDB" id="A0A0K0DV17"/>
<dbReference type="Proteomes" id="UP000035681">
    <property type="component" value="Unplaced"/>
</dbReference>
<evidence type="ECO:0000313" key="2">
    <source>
        <dbReference type="Proteomes" id="UP000035681"/>
    </source>
</evidence>
<name>A0A0K0DV17_STRER</name>
<proteinExistence type="predicted"/>
<feature type="transmembrane region" description="Helical" evidence="1">
    <location>
        <begin position="76"/>
        <end position="96"/>
    </location>
</feature>
<dbReference type="WBParaSite" id="TCONS_00008550.p1">
    <property type="protein sequence ID" value="TCONS_00008550.p1"/>
    <property type="gene ID" value="XLOC_006484"/>
</dbReference>
<reference evidence="3" key="1">
    <citation type="submission" date="2015-08" db="UniProtKB">
        <authorList>
            <consortium name="WormBaseParasite"/>
        </authorList>
    </citation>
    <scope>IDENTIFICATION</scope>
</reference>
<evidence type="ECO:0000313" key="4">
    <source>
        <dbReference type="WBParaSite" id="TCONS_00008550.p1"/>
    </source>
</evidence>
<organism evidence="3">
    <name type="scientific">Strongyloides stercoralis</name>
    <name type="common">Threadworm</name>
    <dbReference type="NCBI Taxonomy" id="6248"/>
    <lineage>
        <taxon>Eukaryota</taxon>
        <taxon>Metazoa</taxon>
        <taxon>Ecdysozoa</taxon>
        <taxon>Nematoda</taxon>
        <taxon>Chromadorea</taxon>
        <taxon>Rhabditida</taxon>
        <taxon>Tylenchina</taxon>
        <taxon>Panagrolaimomorpha</taxon>
        <taxon>Strongyloidoidea</taxon>
        <taxon>Strongyloididae</taxon>
        <taxon>Strongyloides</taxon>
    </lineage>
</organism>
<keyword evidence="1" id="KW-1133">Transmembrane helix</keyword>
<dbReference type="WBParaSite" id="SSTP_0000108400.1">
    <property type="protein sequence ID" value="SSTP_0000108400.1"/>
    <property type="gene ID" value="SSTP_0000108400"/>
</dbReference>